<keyword evidence="8" id="KW-0067">ATP-binding</keyword>
<dbReference type="CDD" id="cd01998">
    <property type="entry name" value="MnmA_TRMU-like"/>
    <property type="match status" value="1"/>
</dbReference>
<dbReference type="FunFam" id="2.30.30.280:FF:000001">
    <property type="entry name" value="tRNA-specific 2-thiouridylase MnmA"/>
    <property type="match status" value="1"/>
</dbReference>
<evidence type="ECO:0000256" key="9">
    <source>
        <dbReference type="ARBA" id="ARBA00022884"/>
    </source>
</evidence>
<dbReference type="InterPro" id="IPR023382">
    <property type="entry name" value="MnmA-like_central_sf"/>
</dbReference>
<dbReference type="GO" id="GO:0005737">
    <property type="term" value="C:cytoplasm"/>
    <property type="evidence" value="ECO:0007669"/>
    <property type="project" value="UniProtKB-SubCell"/>
</dbReference>
<evidence type="ECO:0000256" key="3">
    <source>
        <dbReference type="ARBA" id="ARBA00022490"/>
    </source>
</evidence>
<dbReference type="InterPro" id="IPR014729">
    <property type="entry name" value="Rossmann-like_a/b/a_fold"/>
</dbReference>
<keyword evidence="3" id="KW-0963">Cytoplasm</keyword>
<evidence type="ECO:0000256" key="2">
    <source>
        <dbReference type="ARBA" id="ARBA00013805"/>
    </source>
</evidence>
<protein>
    <recommendedName>
        <fullName evidence="2">tRNA-specific 2-thiouridylase MnmA</fullName>
    </recommendedName>
</protein>
<dbReference type="HAMAP" id="MF_00144">
    <property type="entry name" value="tRNA_thiouridyl_MnmA"/>
    <property type="match status" value="1"/>
</dbReference>
<evidence type="ECO:0000256" key="5">
    <source>
        <dbReference type="ARBA" id="ARBA00022679"/>
    </source>
</evidence>
<feature type="domain" description="tRNA-specific 2-thiouridylase MnmA-like central" evidence="12">
    <location>
        <begin position="203"/>
        <end position="271"/>
    </location>
</feature>
<dbReference type="GO" id="GO:0016783">
    <property type="term" value="F:sulfurtransferase activity"/>
    <property type="evidence" value="ECO:0007669"/>
    <property type="project" value="InterPro"/>
</dbReference>
<reference evidence="13" key="1">
    <citation type="submission" date="2015-10" db="EMBL/GenBank/DDBJ databases">
        <authorList>
            <person name="Gilbert D.G."/>
        </authorList>
    </citation>
    <scope>NUCLEOTIDE SEQUENCE</scope>
</reference>
<evidence type="ECO:0000259" key="12">
    <source>
        <dbReference type="Pfam" id="PF20259"/>
    </source>
</evidence>
<dbReference type="InterPro" id="IPR046884">
    <property type="entry name" value="MnmA-like_central"/>
</dbReference>
<comment type="subcellular location">
    <subcellularLocation>
        <location evidence="1">Cytoplasm</location>
    </subcellularLocation>
</comment>
<dbReference type="Gene3D" id="3.40.50.620">
    <property type="entry name" value="HUPs"/>
    <property type="match status" value="1"/>
</dbReference>
<dbReference type="GO" id="GO:0005524">
    <property type="term" value="F:ATP binding"/>
    <property type="evidence" value="ECO:0007669"/>
    <property type="project" value="UniProtKB-KW"/>
</dbReference>
<dbReference type="InterPro" id="IPR046885">
    <property type="entry name" value="MnmA-like_C"/>
</dbReference>
<dbReference type="Gene3D" id="2.40.30.10">
    <property type="entry name" value="Translation factors"/>
    <property type="match status" value="1"/>
</dbReference>
<dbReference type="PANTHER" id="PTHR11933">
    <property type="entry name" value="TRNA 5-METHYLAMINOMETHYL-2-THIOURIDYLATE -METHYLTRANSFERASE"/>
    <property type="match status" value="1"/>
</dbReference>
<proteinExistence type="inferred from homology"/>
<name>A0A160VG43_9ZZZZ</name>
<keyword evidence="7" id="KW-0547">Nucleotide-binding</keyword>
<keyword evidence="10" id="KW-1015">Disulfide bond</keyword>
<evidence type="ECO:0000256" key="8">
    <source>
        <dbReference type="ARBA" id="ARBA00022840"/>
    </source>
</evidence>
<evidence type="ECO:0000256" key="4">
    <source>
        <dbReference type="ARBA" id="ARBA00022555"/>
    </source>
</evidence>
<dbReference type="InterPro" id="IPR004506">
    <property type="entry name" value="MnmA-like"/>
</dbReference>
<dbReference type="GO" id="GO:0000049">
    <property type="term" value="F:tRNA binding"/>
    <property type="evidence" value="ECO:0007669"/>
    <property type="project" value="UniProtKB-KW"/>
</dbReference>
<dbReference type="NCBIfam" id="NF001138">
    <property type="entry name" value="PRK00143.1"/>
    <property type="match status" value="1"/>
</dbReference>
<feature type="domain" description="tRNA-specific 2-thiouridylase MnmA-like C-terminal" evidence="11">
    <location>
        <begin position="281"/>
        <end position="356"/>
    </location>
</feature>
<dbReference type="Pfam" id="PF20258">
    <property type="entry name" value="tRNA_Me_trans_C"/>
    <property type="match status" value="1"/>
</dbReference>
<gene>
    <name evidence="13" type="ORF">MGWOODY_Mmi92</name>
</gene>
<accession>A0A160VG43</accession>
<sequence>MAETIIVGISGGVDSSVTAFLLNKQGYNVECIFMKNWEGDDDSQCAAEEDYKDALSVCDHLDLPLHSVNFSKEYWDGVFQYFIDEYAKGRTPNPDVICNREIKFKAFLDYALELGAKKIATGHYARIEKSNGQFKLLKGLDQSKDQSYFLYLLGQDALSKSSFPIGEIDKTNVRTIARDSGLINYSKKDSTGVCFIGEQKFFKNFLKKYIPAEPGIIETINGQVCGQHDGLTYYTMGQRKGLGIGGGYGKMEAPWFVADKDLSRNRLIIAQGHDHPALFHQELIANQVHWISGSPPGELSGLSAKIRYRQADQNCQITHITQDRCTVKFDHPQFAITPGQSIVFYQGDECLGGAIIDVRN</sequence>
<keyword evidence="5" id="KW-0808">Transferase</keyword>
<dbReference type="EMBL" id="FAXC01000284">
    <property type="protein sequence ID" value="CUV09680.1"/>
    <property type="molecule type" value="Genomic_DNA"/>
</dbReference>
<keyword evidence="9" id="KW-0694">RNA-binding</keyword>
<evidence type="ECO:0000313" key="13">
    <source>
        <dbReference type="EMBL" id="CUV09680.1"/>
    </source>
</evidence>
<dbReference type="Pfam" id="PF03054">
    <property type="entry name" value="tRNA_Me_trans"/>
    <property type="match status" value="1"/>
</dbReference>
<dbReference type="FunFam" id="2.40.30.10:FF:000023">
    <property type="entry name" value="tRNA-specific 2-thiouridylase MnmA"/>
    <property type="match status" value="1"/>
</dbReference>
<dbReference type="FunFam" id="3.40.50.620:FF:000004">
    <property type="entry name" value="tRNA-specific 2-thiouridylase MnmA"/>
    <property type="match status" value="1"/>
</dbReference>
<dbReference type="SUPFAM" id="SSF52402">
    <property type="entry name" value="Adenine nucleotide alpha hydrolases-like"/>
    <property type="match status" value="1"/>
</dbReference>
<keyword evidence="4" id="KW-0820">tRNA-binding</keyword>
<evidence type="ECO:0000256" key="10">
    <source>
        <dbReference type="ARBA" id="ARBA00023157"/>
    </source>
</evidence>
<evidence type="ECO:0000256" key="7">
    <source>
        <dbReference type="ARBA" id="ARBA00022741"/>
    </source>
</evidence>
<evidence type="ECO:0000256" key="1">
    <source>
        <dbReference type="ARBA" id="ARBA00004496"/>
    </source>
</evidence>
<dbReference type="NCBIfam" id="TIGR00420">
    <property type="entry name" value="trmU"/>
    <property type="match status" value="1"/>
</dbReference>
<dbReference type="Gene3D" id="2.30.30.280">
    <property type="entry name" value="Adenine nucleotide alpha hydrolases-like domains"/>
    <property type="match status" value="1"/>
</dbReference>
<evidence type="ECO:0000259" key="11">
    <source>
        <dbReference type="Pfam" id="PF20258"/>
    </source>
</evidence>
<dbReference type="Pfam" id="PF20259">
    <property type="entry name" value="tRNA_Me_trans_M"/>
    <property type="match status" value="1"/>
</dbReference>
<dbReference type="PANTHER" id="PTHR11933:SF5">
    <property type="entry name" value="MITOCHONDRIAL TRNA-SPECIFIC 2-THIOURIDYLASE 1"/>
    <property type="match status" value="1"/>
</dbReference>
<evidence type="ECO:0000256" key="6">
    <source>
        <dbReference type="ARBA" id="ARBA00022694"/>
    </source>
</evidence>
<organism evidence="13">
    <name type="scientific">hydrothermal vent metagenome</name>
    <dbReference type="NCBI Taxonomy" id="652676"/>
    <lineage>
        <taxon>unclassified sequences</taxon>
        <taxon>metagenomes</taxon>
        <taxon>ecological metagenomes</taxon>
    </lineage>
</organism>
<dbReference type="AlphaFoldDB" id="A0A160VG43"/>
<dbReference type="GO" id="GO:0002143">
    <property type="term" value="P:tRNA wobble position uridine thiolation"/>
    <property type="evidence" value="ECO:0007669"/>
    <property type="project" value="TreeGrafter"/>
</dbReference>
<keyword evidence="6" id="KW-0819">tRNA processing</keyword>